<reference evidence="6 7" key="1">
    <citation type="submission" date="2016-07" db="EMBL/GenBank/DDBJ databases">
        <title>Pervasive Adenine N6-methylation of Active Genes in Fungi.</title>
        <authorList>
            <consortium name="DOE Joint Genome Institute"/>
            <person name="Mondo S.J."/>
            <person name="Dannebaum R.O."/>
            <person name="Kuo R.C."/>
            <person name="Labutti K."/>
            <person name="Haridas S."/>
            <person name="Kuo A."/>
            <person name="Salamov A."/>
            <person name="Ahrendt S.R."/>
            <person name="Lipzen A."/>
            <person name="Sullivan W."/>
            <person name="Andreopoulos W.B."/>
            <person name="Clum A."/>
            <person name="Lindquist E."/>
            <person name="Daum C."/>
            <person name="Ramamoorthy G.K."/>
            <person name="Gryganskyi A."/>
            <person name="Culley D."/>
            <person name="Magnuson J.K."/>
            <person name="James T.Y."/>
            <person name="O'Malley M.A."/>
            <person name="Stajich J.E."/>
            <person name="Spatafora J.W."/>
            <person name="Visel A."/>
            <person name="Grigoriev I.V."/>
        </authorList>
    </citation>
    <scope>NUCLEOTIDE SEQUENCE [LARGE SCALE GENOMIC DNA]</scope>
    <source>
        <strain evidence="6 7">PL171</strain>
    </source>
</reference>
<dbReference type="EMBL" id="MCFL01000033">
    <property type="protein sequence ID" value="ORZ33813.1"/>
    <property type="molecule type" value="Genomic_DNA"/>
</dbReference>
<dbReference type="InterPro" id="IPR005024">
    <property type="entry name" value="Snf7_fam"/>
</dbReference>
<gene>
    <name evidence="6" type="ORF">BCR44DRAFT_1415706</name>
</gene>
<dbReference type="GO" id="GO:0005771">
    <property type="term" value="C:multivesicular body"/>
    <property type="evidence" value="ECO:0007669"/>
    <property type="project" value="TreeGrafter"/>
</dbReference>
<sequence length="261" mass="28989">MHLFGRSKPKTTPKDAIIRLRETLDMLEKRERYLQAKIDNELKTAKLNATKNKRAALMALKRKKTFETQIEKISGARMTIETQMLTIENANVNLEAMNAMKAGADAMKQIHGAMDINKVDQTMDEIRDQMDLANEISDAISQPVGFGVDMDEDELNAELELLEQEELDTKLLGLDNVPISAPAVPQTEPTAAIAQPPRPTKGQMIDEDEEAELAELKASMARFFSFVSLGIANAVLTDMSLCFIRLGNVVTRLRVSGSVNK</sequence>
<protein>
    <recommendedName>
        <fullName evidence="4">Vacuolar-sorting protein SNF7</fullName>
    </recommendedName>
    <alternativeName>
        <fullName evidence="5">Vacuolar protein-sorting-associated protein 32</fullName>
    </alternativeName>
</protein>
<evidence type="ECO:0000256" key="1">
    <source>
        <dbReference type="ARBA" id="ARBA00004177"/>
    </source>
</evidence>
<evidence type="ECO:0000256" key="2">
    <source>
        <dbReference type="ARBA" id="ARBA00006190"/>
    </source>
</evidence>
<organism evidence="6 7">
    <name type="scientific">Catenaria anguillulae PL171</name>
    <dbReference type="NCBI Taxonomy" id="765915"/>
    <lineage>
        <taxon>Eukaryota</taxon>
        <taxon>Fungi</taxon>
        <taxon>Fungi incertae sedis</taxon>
        <taxon>Blastocladiomycota</taxon>
        <taxon>Blastocladiomycetes</taxon>
        <taxon>Blastocladiales</taxon>
        <taxon>Catenariaceae</taxon>
        <taxon>Catenaria</taxon>
    </lineage>
</organism>
<keyword evidence="3" id="KW-0967">Endosome</keyword>
<evidence type="ECO:0000256" key="4">
    <source>
        <dbReference type="ARBA" id="ARBA00040017"/>
    </source>
</evidence>
<proteinExistence type="inferred from homology"/>
<dbReference type="AlphaFoldDB" id="A0A1Y2HJD3"/>
<dbReference type="GO" id="GO:0009898">
    <property type="term" value="C:cytoplasmic side of plasma membrane"/>
    <property type="evidence" value="ECO:0007669"/>
    <property type="project" value="TreeGrafter"/>
</dbReference>
<accession>A0A1Y2HJD3</accession>
<dbReference type="Gene3D" id="1.10.287.1060">
    <property type="entry name" value="ESAT-6-like"/>
    <property type="match status" value="1"/>
</dbReference>
<keyword evidence="7" id="KW-1185">Reference proteome</keyword>
<evidence type="ECO:0000313" key="7">
    <source>
        <dbReference type="Proteomes" id="UP000193411"/>
    </source>
</evidence>
<dbReference type="GO" id="GO:0006900">
    <property type="term" value="P:vesicle budding from membrane"/>
    <property type="evidence" value="ECO:0007669"/>
    <property type="project" value="TreeGrafter"/>
</dbReference>
<dbReference type="STRING" id="765915.A0A1Y2HJD3"/>
<dbReference type="Pfam" id="PF03357">
    <property type="entry name" value="Snf7"/>
    <property type="match status" value="1"/>
</dbReference>
<dbReference type="GO" id="GO:0000815">
    <property type="term" value="C:ESCRT III complex"/>
    <property type="evidence" value="ECO:0007669"/>
    <property type="project" value="TreeGrafter"/>
</dbReference>
<dbReference type="PANTHER" id="PTHR22761:SF10">
    <property type="entry name" value="GH13992P"/>
    <property type="match status" value="1"/>
</dbReference>
<dbReference type="GO" id="GO:0032511">
    <property type="term" value="P:late endosome to vacuole transport via multivesicular body sorting pathway"/>
    <property type="evidence" value="ECO:0007669"/>
    <property type="project" value="TreeGrafter"/>
</dbReference>
<dbReference type="PANTHER" id="PTHR22761">
    <property type="entry name" value="CHARGED MULTIVESICULAR BODY PROTEIN"/>
    <property type="match status" value="1"/>
</dbReference>
<dbReference type="Gene3D" id="6.10.250.1710">
    <property type="match status" value="1"/>
</dbReference>
<comment type="similarity">
    <text evidence="2">Belongs to the SNF7 family.</text>
</comment>
<name>A0A1Y2HJD3_9FUNG</name>
<dbReference type="Proteomes" id="UP000193411">
    <property type="component" value="Unassembled WGS sequence"/>
</dbReference>
<evidence type="ECO:0000256" key="5">
    <source>
        <dbReference type="ARBA" id="ARBA00042586"/>
    </source>
</evidence>
<evidence type="ECO:0000313" key="6">
    <source>
        <dbReference type="EMBL" id="ORZ33813.1"/>
    </source>
</evidence>
<comment type="caution">
    <text evidence="6">The sequence shown here is derived from an EMBL/GenBank/DDBJ whole genome shotgun (WGS) entry which is preliminary data.</text>
</comment>
<evidence type="ECO:0000256" key="3">
    <source>
        <dbReference type="ARBA" id="ARBA00022753"/>
    </source>
</evidence>
<comment type="subcellular location">
    <subcellularLocation>
        <location evidence="1">Endosome</location>
    </subcellularLocation>
</comment>
<dbReference type="OrthoDB" id="5592979at2759"/>